<comment type="caution">
    <text evidence="1">The sequence shown here is derived from an EMBL/GenBank/DDBJ whole genome shotgun (WGS) entry which is preliminary data.</text>
</comment>
<proteinExistence type="predicted"/>
<name>W9BA89_9BACI</name>
<keyword evidence="2" id="KW-1185">Reference proteome</keyword>
<evidence type="ECO:0000313" key="1">
    <source>
        <dbReference type="EMBL" id="CDO03400.1"/>
    </source>
</evidence>
<dbReference type="AlphaFoldDB" id="W9BA89"/>
<accession>W9BA89</accession>
<evidence type="ECO:0000313" key="2">
    <source>
        <dbReference type="Proteomes" id="UP000028863"/>
    </source>
</evidence>
<dbReference type="STRING" id="171693.BN988_01912"/>
<sequence length="66" mass="7579">MKCYPPEMLMMREVFKSSLRKILRFPGAAAKSPRACRTAGPYLGLFSPRSLQIFLRWMLCTLSPNL</sequence>
<reference evidence="1" key="2">
    <citation type="submission" date="2014-03" db="EMBL/GenBank/DDBJ databases">
        <authorList>
            <person name="Urmite Genomes"/>
        </authorList>
    </citation>
    <scope>NUCLEOTIDE SEQUENCE</scope>
    <source>
        <strain evidence="1">S1</strain>
    </source>
</reference>
<reference evidence="1" key="1">
    <citation type="submission" date="2014-03" db="EMBL/GenBank/DDBJ databases">
        <title>Draft genome sequencing of Oceanobacillus picturae strain S1 isolated from human gut.</title>
        <authorList>
            <person name="Croce O."/>
            <person name="Lagier J.C."/>
            <person name="Raoult D."/>
        </authorList>
    </citation>
    <scope>NUCLEOTIDE SEQUENCE [LARGE SCALE GENOMIC DNA]</scope>
    <source>
        <strain evidence="1">S1</strain>
    </source>
</reference>
<gene>
    <name evidence="1" type="ORF">BN988_01912</name>
</gene>
<organism evidence="1 2">
    <name type="scientific">Oceanobacillus picturae</name>
    <dbReference type="NCBI Taxonomy" id="171693"/>
    <lineage>
        <taxon>Bacteria</taxon>
        <taxon>Bacillati</taxon>
        <taxon>Bacillota</taxon>
        <taxon>Bacilli</taxon>
        <taxon>Bacillales</taxon>
        <taxon>Bacillaceae</taxon>
        <taxon>Oceanobacillus</taxon>
    </lineage>
</organism>
<dbReference type="EMBL" id="CCAX010000001">
    <property type="protein sequence ID" value="CDO03400.1"/>
    <property type="molecule type" value="Genomic_DNA"/>
</dbReference>
<protein>
    <submittedName>
        <fullName evidence="1">Uncharacterized protein</fullName>
    </submittedName>
</protein>
<dbReference type="Proteomes" id="UP000028863">
    <property type="component" value="Unassembled WGS sequence"/>
</dbReference>